<name>A0A931J1K6_9BURK</name>
<evidence type="ECO:0000256" key="2">
    <source>
        <dbReference type="ARBA" id="ARBA00009810"/>
    </source>
</evidence>
<dbReference type="InterPro" id="IPR012910">
    <property type="entry name" value="Plug_dom"/>
</dbReference>
<dbReference type="Proteomes" id="UP000613266">
    <property type="component" value="Unassembled WGS sequence"/>
</dbReference>
<reference evidence="6" key="1">
    <citation type="submission" date="2020-12" db="EMBL/GenBank/DDBJ databases">
        <title>The genome sequence of Inhella sp. 1Y17.</title>
        <authorList>
            <person name="Liu Y."/>
        </authorList>
    </citation>
    <scope>NUCLEOTIDE SEQUENCE</scope>
    <source>
        <strain evidence="6">1Y17</strain>
    </source>
</reference>
<gene>
    <name evidence="6" type="ORF">I7X39_00175</name>
</gene>
<dbReference type="EMBL" id="JAEDAK010000001">
    <property type="protein sequence ID" value="MBH9575307.1"/>
    <property type="molecule type" value="Genomic_DNA"/>
</dbReference>
<keyword evidence="6" id="KW-0675">Receptor</keyword>
<dbReference type="SUPFAM" id="SSF56935">
    <property type="entry name" value="Porins"/>
    <property type="match status" value="1"/>
</dbReference>
<dbReference type="PANTHER" id="PTHR40980">
    <property type="entry name" value="PLUG DOMAIN-CONTAINING PROTEIN"/>
    <property type="match status" value="1"/>
</dbReference>
<evidence type="ECO:0000256" key="3">
    <source>
        <dbReference type="ARBA" id="ARBA00023136"/>
    </source>
</evidence>
<organism evidence="6 7">
    <name type="scientific">Inhella proteolytica</name>
    <dbReference type="NCBI Taxonomy" id="2795029"/>
    <lineage>
        <taxon>Bacteria</taxon>
        <taxon>Pseudomonadati</taxon>
        <taxon>Pseudomonadota</taxon>
        <taxon>Betaproteobacteria</taxon>
        <taxon>Burkholderiales</taxon>
        <taxon>Sphaerotilaceae</taxon>
        <taxon>Inhella</taxon>
    </lineage>
</organism>
<dbReference type="InterPro" id="IPR037066">
    <property type="entry name" value="Plug_dom_sf"/>
</dbReference>
<keyword evidence="3" id="KW-0472">Membrane</keyword>
<dbReference type="Pfam" id="PF07715">
    <property type="entry name" value="Plug"/>
    <property type="match status" value="1"/>
</dbReference>
<dbReference type="AlphaFoldDB" id="A0A931J1K6"/>
<keyword evidence="7" id="KW-1185">Reference proteome</keyword>
<comment type="subcellular location">
    <subcellularLocation>
        <location evidence="1">Cell outer membrane</location>
    </subcellularLocation>
</comment>
<comment type="caution">
    <text evidence="6">The sequence shown here is derived from an EMBL/GenBank/DDBJ whole genome shotgun (WGS) entry which is preliminary data.</text>
</comment>
<feature type="domain" description="TonB-dependent receptor plug" evidence="5">
    <location>
        <begin position="58"/>
        <end position="157"/>
    </location>
</feature>
<evidence type="ECO:0000259" key="5">
    <source>
        <dbReference type="Pfam" id="PF07715"/>
    </source>
</evidence>
<dbReference type="RefSeq" id="WP_198108933.1">
    <property type="nucleotide sequence ID" value="NZ_JAEDAK010000001.1"/>
</dbReference>
<dbReference type="GO" id="GO:0009279">
    <property type="term" value="C:cell outer membrane"/>
    <property type="evidence" value="ECO:0007669"/>
    <property type="project" value="UniProtKB-SubCell"/>
</dbReference>
<evidence type="ECO:0000313" key="6">
    <source>
        <dbReference type="EMBL" id="MBH9575307.1"/>
    </source>
</evidence>
<evidence type="ECO:0000256" key="1">
    <source>
        <dbReference type="ARBA" id="ARBA00004442"/>
    </source>
</evidence>
<proteinExistence type="inferred from homology"/>
<dbReference type="PANTHER" id="PTHR40980:SF3">
    <property type="entry name" value="TONB-DEPENDENT RECEPTOR-LIKE BETA-BARREL DOMAIN-CONTAINING PROTEIN"/>
    <property type="match status" value="1"/>
</dbReference>
<evidence type="ECO:0000313" key="7">
    <source>
        <dbReference type="Proteomes" id="UP000613266"/>
    </source>
</evidence>
<comment type="similarity">
    <text evidence="2">Belongs to the TonB-dependent receptor family.</text>
</comment>
<dbReference type="InterPro" id="IPR036942">
    <property type="entry name" value="Beta-barrel_TonB_sf"/>
</dbReference>
<dbReference type="Gene3D" id="2.40.170.20">
    <property type="entry name" value="TonB-dependent receptor, beta-barrel domain"/>
    <property type="match status" value="1"/>
</dbReference>
<accession>A0A931J1K6</accession>
<dbReference type="Gene3D" id="2.170.130.10">
    <property type="entry name" value="TonB-dependent receptor, plug domain"/>
    <property type="match status" value="1"/>
</dbReference>
<sequence length="931" mass="99118">MKSSSGGRDLFKVNAITAGCLVALMAGGVQAQEAQKLDTVVVTGIRKGIEDAISVKKNKDSIVEAISAEDIGKLPDTTIAEALARLPGVTTQRTRDGKASTISIRGLGPDFNGYLLNGREQTSTGDSRAADLSVYPAELIAGATVYKTGDAALLTAGLAGTIDNRLIDPLAFKNRVIAGAAEKTESGRGLQVPKGTGNRYSLSYIDQFADRKIGVALGFVRADGTAFQQTRGGWGTGTVDATLAGGGTATGVKVPDWGNGVDFKNRRVEDERTGVAAILSYKPSKEFHTQLDVFYAKIDNFAKEARIQGGLSGPITNATVQGGEAIKGTFQLGASPNGLINRHESIFQDDTLKSIGWKSKFMFAPDWAATVDLNHNSAERIERNIEAYGGILAADTLTFDRSGGGAPQFTLGRKAEYTNPSSVFIRDQSGWSGVNGLPQAGYSKGPTIKDKVKGLRVDLDHSMEGLFNNVQFGLALNKRTKDRITDEGVIASVAGNGGQPFAYPSGSYVEANIGGTGFDMLTFDPRETLWEGARIIRKFNDDILSKTWGIEEKVTTAFVKADLDTELASIPVRGNVGLQIVNTDQSSTGYRANIGSGVVLTNPAIGLSKDGTKYTDVLPSLNLSGDLGSGNVLRLAAGQQIARATLTDLRNSAAISEDKECGATQGGVCTDPTYGRFIGSAGNPHLKPFKAWALDLSYEKYFGTKAYMSAAVFYKKLDSYITTSTNLSYDFTREAQALNLQRPLSGSYTGIFTSTVNGDGGRLSGFEIAASAPFSMISSWLDGFGANFSYSDTSSSVKLPNLLGLNPNQQVPTGGTMQLPGLSKKNAKITLYFERWGFSAFVAKNYRSDYVGSVANDAIGGYPTPRLIDGSSWVSAQVGYEFQDGPAKGLAIRVEGNNLNKPVYRQLRADGSVENENKTGADLILKLSYKL</sequence>
<dbReference type="PROSITE" id="PS50152">
    <property type="entry name" value="25A_SYNTH_3"/>
    <property type="match status" value="1"/>
</dbReference>
<keyword evidence="4" id="KW-0998">Cell outer membrane</keyword>
<dbReference type="InterPro" id="IPR010104">
    <property type="entry name" value="TonB_rcpt_bac"/>
</dbReference>
<protein>
    <submittedName>
        <fullName evidence="6">TonB-dependent receptor</fullName>
    </submittedName>
</protein>
<evidence type="ECO:0000256" key="4">
    <source>
        <dbReference type="ARBA" id="ARBA00023237"/>
    </source>
</evidence>
<dbReference type="NCBIfam" id="TIGR01782">
    <property type="entry name" value="TonB-Xanth-Caul"/>
    <property type="match status" value="1"/>
</dbReference>